<dbReference type="Pfam" id="PF03544">
    <property type="entry name" value="TonB_C"/>
    <property type="match status" value="1"/>
</dbReference>
<dbReference type="InterPro" id="IPR051045">
    <property type="entry name" value="TonB-dependent_transducer"/>
</dbReference>
<keyword evidence="8" id="KW-1133">Transmembrane helix</keyword>
<comment type="similarity">
    <text evidence="2">Belongs to the TonB family.</text>
</comment>
<evidence type="ECO:0000256" key="7">
    <source>
        <dbReference type="ARBA" id="ARBA00022927"/>
    </source>
</evidence>
<dbReference type="GO" id="GO:0055085">
    <property type="term" value="P:transmembrane transport"/>
    <property type="evidence" value="ECO:0007669"/>
    <property type="project" value="InterPro"/>
</dbReference>
<dbReference type="PROSITE" id="PS52015">
    <property type="entry name" value="TONB_CTD"/>
    <property type="match status" value="1"/>
</dbReference>
<dbReference type="AlphaFoldDB" id="A0A254Q0X5"/>
<feature type="region of interest" description="Disordered" evidence="10">
    <location>
        <begin position="77"/>
        <end position="100"/>
    </location>
</feature>
<evidence type="ECO:0000256" key="4">
    <source>
        <dbReference type="ARBA" id="ARBA00022475"/>
    </source>
</evidence>
<dbReference type="Gene3D" id="3.30.1150.10">
    <property type="match status" value="1"/>
</dbReference>
<feature type="domain" description="TonB C-terminal" evidence="11">
    <location>
        <begin position="96"/>
        <end position="187"/>
    </location>
</feature>
<dbReference type="SUPFAM" id="SSF74653">
    <property type="entry name" value="TolA/TonB C-terminal domain"/>
    <property type="match status" value="1"/>
</dbReference>
<keyword evidence="4" id="KW-1003">Cell membrane</keyword>
<evidence type="ECO:0000256" key="1">
    <source>
        <dbReference type="ARBA" id="ARBA00004383"/>
    </source>
</evidence>
<evidence type="ECO:0000313" key="12">
    <source>
        <dbReference type="EMBL" id="OWS71186.1"/>
    </source>
</evidence>
<protein>
    <recommendedName>
        <fullName evidence="11">TonB C-terminal domain-containing protein</fullName>
    </recommendedName>
</protein>
<dbReference type="Proteomes" id="UP000197528">
    <property type="component" value="Unassembled WGS sequence"/>
</dbReference>
<evidence type="ECO:0000256" key="6">
    <source>
        <dbReference type="ARBA" id="ARBA00022692"/>
    </source>
</evidence>
<sequence length="187" mass="19862">MLWSALPRNTLLISGVLISHLLVLLALLSGPPVGANSSEPGALMVNLLGERALLPSRKKSSNTPLVNASLNAKSYSSISTHESNSPGGGKNLGHSVNGAARLPMHSPKPHYPLASKQLREQGLVIVRLCVNEQGIVDQVGLSQSSGFQGLDHSALKALALWRFMPLKPSDEVSSQCFQTPVQFILEG</sequence>
<evidence type="ECO:0000259" key="11">
    <source>
        <dbReference type="PROSITE" id="PS52015"/>
    </source>
</evidence>
<keyword evidence="6" id="KW-0812">Transmembrane</keyword>
<dbReference type="GO" id="GO:0015031">
    <property type="term" value="P:protein transport"/>
    <property type="evidence" value="ECO:0007669"/>
    <property type="project" value="UniProtKB-KW"/>
</dbReference>
<keyword evidence="5" id="KW-0997">Cell inner membrane</keyword>
<evidence type="ECO:0000256" key="10">
    <source>
        <dbReference type="SAM" id="MobiDB-lite"/>
    </source>
</evidence>
<evidence type="ECO:0000256" key="3">
    <source>
        <dbReference type="ARBA" id="ARBA00022448"/>
    </source>
</evidence>
<evidence type="ECO:0000256" key="2">
    <source>
        <dbReference type="ARBA" id="ARBA00006555"/>
    </source>
</evidence>
<keyword evidence="3" id="KW-0813">Transport</keyword>
<dbReference type="PANTHER" id="PTHR33446">
    <property type="entry name" value="PROTEIN TONB-RELATED"/>
    <property type="match status" value="1"/>
</dbReference>
<organism evidence="12 13">
    <name type="scientific">Polynucleobacter campilacus</name>
    <dbReference type="NCBI Taxonomy" id="1743163"/>
    <lineage>
        <taxon>Bacteria</taxon>
        <taxon>Pseudomonadati</taxon>
        <taxon>Pseudomonadota</taxon>
        <taxon>Betaproteobacteria</taxon>
        <taxon>Burkholderiales</taxon>
        <taxon>Burkholderiaceae</taxon>
        <taxon>Polynucleobacter</taxon>
    </lineage>
</organism>
<dbReference type="NCBIfam" id="TIGR01352">
    <property type="entry name" value="tonB_Cterm"/>
    <property type="match status" value="1"/>
</dbReference>
<comment type="caution">
    <text evidence="12">The sequence shown here is derived from an EMBL/GenBank/DDBJ whole genome shotgun (WGS) entry which is preliminary data.</text>
</comment>
<dbReference type="InterPro" id="IPR037682">
    <property type="entry name" value="TonB_C"/>
</dbReference>
<evidence type="ECO:0000313" key="13">
    <source>
        <dbReference type="Proteomes" id="UP000197528"/>
    </source>
</evidence>
<keyword evidence="13" id="KW-1185">Reference proteome</keyword>
<comment type="subcellular location">
    <subcellularLocation>
        <location evidence="1">Cell inner membrane</location>
        <topology evidence="1">Single-pass membrane protein</topology>
        <orientation evidence="1">Periplasmic side</orientation>
    </subcellularLocation>
</comment>
<gene>
    <name evidence="12" type="ORF">CBI31_02870</name>
</gene>
<dbReference type="GO" id="GO:0005886">
    <property type="term" value="C:plasma membrane"/>
    <property type="evidence" value="ECO:0007669"/>
    <property type="project" value="UniProtKB-SubCell"/>
</dbReference>
<accession>A0A254Q0X5</accession>
<dbReference type="EMBL" id="NGUP01000001">
    <property type="protein sequence ID" value="OWS71186.1"/>
    <property type="molecule type" value="Genomic_DNA"/>
</dbReference>
<name>A0A254Q0X5_9BURK</name>
<keyword evidence="9" id="KW-0472">Membrane</keyword>
<evidence type="ECO:0000256" key="9">
    <source>
        <dbReference type="ARBA" id="ARBA00023136"/>
    </source>
</evidence>
<proteinExistence type="inferred from homology"/>
<evidence type="ECO:0000256" key="5">
    <source>
        <dbReference type="ARBA" id="ARBA00022519"/>
    </source>
</evidence>
<keyword evidence="7" id="KW-0653">Protein transport</keyword>
<dbReference type="InterPro" id="IPR006260">
    <property type="entry name" value="TonB/TolA_C"/>
</dbReference>
<reference evidence="12 13" key="1">
    <citation type="submission" date="2017-05" db="EMBL/GenBank/DDBJ databases">
        <title>Genome of Polynucleobacter sp. MWH-Feld-100.</title>
        <authorList>
            <person name="Hahn M.W."/>
        </authorList>
    </citation>
    <scope>NUCLEOTIDE SEQUENCE [LARGE SCALE GENOMIC DNA]</scope>
    <source>
        <strain evidence="12 13">MWH-Feld-100</strain>
    </source>
</reference>
<evidence type="ECO:0000256" key="8">
    <source>
        <dbReference type="ARBA" id="ARBA00022989"/>
    </source>
</evidence>